<comment type="caution">
    <text evidence="1">The sequence shown here is derived from an EMBL/GenBank/DDBJ whole genome shotgun (WGS) entry which is preliminary data.</text>
</comment>
<sequence length="66" mass="7622">MQEENMKKMNTKNTARNDEIVKCSANKIMETIKKLKVGDKVMVELNIAETKDWVAMQLTLLCYSKV</sequence>
<evidence type="ECO:0000313" key="2">
    <source>
        <dbReference type="Proteomes" id="UP000051054"/>
    </source>
</evidence>
<dbReference type="EMBL" id="AZGD01000030">
    <property type="protein sequence ID" value="KRM19827.1"/>
    <property type="molecule type" value="Genomic_DNA"/>
</dbReference>
<gene>
    <name evidence="1" type="ORF">FC40_GL001298</name>
</gene>
<name>A0A0R1WYF1_9LACO</name>
<evidence type="ECO:0000313" key="1">
    <source>
        <dbReference type="EMBL" id="KRM19827.1"/>
    </source>
</evidence>
<organism evidence="1 2">
    <name type="scientific">Ligilactobacillus hayakitensis DSM 18933 = JCM 14209</name>
    <dbReference type="NCBI Taxonomy" id="1423755"/>
    <lineage>
        <taxon>Bacteria</taxon>
        <taxon>Bacillati</taxon>
        <taxon>Bacillota</taxon>
        <taxon>Bacilli</taxon>
        <taxon>Lactobacillales</taxon>
        <taxon>Lactobacillaceae</taxon>
        <taxon>Ligilactobacillus</taxon>
    </lineage>
</organism>
<reference evidence="1 2" key="1">
    <citation type="journal article" date="2015" name="Genome Announc.">
        <title>Expanding the biotechnology potential of lactobacilli through comparative genomics of 213 strains and associated genera.</title>
        <authorList>
            <person name="Sun Z."/>
            <person name="Harris H.M."/>
            <person name="McCann A."/>
            <person name="Guo C."/>
            <person name="Argimon S."/>
            <person name="Zhang W."/>
            <person name="Yang X."/>
            <person name="Jeffery I.B."/>
            <person name="Cooney J.C."/>
            <person name="Kagawa T.F."/>
            <person name="Liu W."/>
            <person name="Song Y."/>
            <person name="Salvetti E."/>
            <person name="Wrobel A."/>
            <person name="Rasinkangas P."/>
            <person name="Parkhill J."/>
            <person name="Rea M.C."/>
            <person name="O'Sullivan O."/>
            <person name="Ritari J."/>
            <person name="Douillard F.P."/>
            <person name="Paul Ross R."/>
            <person name="Yang R."/>
            <person name="Briner A.E."/>
            <person name="Felis G.E."/>
            <person name="de Vos W.M."/>
            <person name="Barrangou R."/>
            <person name="Klaenhammer T.R."/>
            <person name="Caufield P.W."/>
            <person name="Cui Y."/>
            <person name="Zhang H."/>
            <person name="O'Toole P.W."/>
        </authorList>
    </citation>
    <scope>NUCLEOTIDE SEQUENCE [LARGE SCALE GENOMIC DNA]</scope>
    <source>
        <strain evidence="1 2">DSM 18933</strain>
    </source>
</reference>
<dbReference type="STRING" id="1423755.FC40_GL001298"/>
<proteinExistence type="predicted"/>
<keyword evidence="2" id="KW-1185">Reference proteome</keyword>
<dbReference type="RefSeq" id="WP_025022911.1">
    <property type="nucleotide sequence ID" value="NZ_AZGD01000030.1"/>
</dbReference>
<dbReference type="AlphaFoldDB" id="A0A0R1WYF1"/>
<accession>A0A0R1WYF1</accession>
<dbReference type="Proteomes" id="UP000051054">
    <property type="component" value="Unassembled WGS sequence"/>
</dbReference>
<dbReference type="PATRIC" id="fig|1423755.3.peg.1375"/>
<protein>
    <submittedName>
        <fullName evidence="1">Uncharacterized protein</fullName>
    </submittedName>
</protein>